<name>A0A7D7A1D6_9CLOT</name>
<reference evidence="2 3" key="1">
    <citation type="submission" date="2020-07" db="EMBL/GenBank/DDBJ databases">
        <title>Electron transfer.</title>
        <authorList>
            <person name="Huang L."/>
            <person name="Liu X."/>
            <person name="Zhou S."/>
        </authorList>
    </citation>
    <scope>NUCLEOTIDE SEQUENCE [LARGE SCALE GENOMIC DNA]</scope>
    <source>
        <strain evidence="2 3">Lx1</strain>
    </source>
</reference>
<dbReference type="Proteomes" id="UP000512286">
    <property type="component" value="Chromosome"/>
</dbReference>
<gene>
    <name evidence="2" type="ORF">HZF06_12035</name>
</gene>
<sequence>MRFLLEFKDYKTKEVENGTINLLDTYLNEYTIDSSCGDTFDMIVIRFLNNASSKRVERESKLYNFFALIEVKSSFQKQGEIDILEFQDAFRKVRNSIERVEKIKIDNMDFNLEKLTELLRVAEHNLPKSKKELEEYKEKQVQIKLNNKLRLVNCNIKKDEEIKRELDKPLTGIRVYSELRFEGVDLEPYVFMYENIFSNLLRKEKIMLPGYSEIYLYIHKTLDDAKINASHPEAWSKNTYGEIDLEKYKSSTKEDKAKMVFDSVCQGLRLICDFNHLDKAAIERVIKVVEKEGLETELEYIKKENKNYMVKLIYVLSKIVKRKALLKLMIKDKITGKEGYAEIGYINLWYGPCINKIRIAKKKIIIEGEKNLRAEISRSNDNIEDKYVFNIDQILL</sequence>
<accession>A0A7D7A1D6</accession>
<organism evidence="2 3">
    <name type="scientific">Clostridium intestinale</name>
    <dbReference type="NCBI Taxonomy" id="36845"/>
    <lineage>
        <taxon>Bacteria</taxon>
        <taxon>Bacillati</taxon>
        <taxon>Bacillota</taxon>
        <taxon>Clostridia</taxon>
        <taxon>Eubacteriales</taxon>
        <taxon>Clostridiaceae</taxon>
        <taxon>Clostridium</taxon>
    </lineage>
</organism>
<dbReference type="EMBL" id="CP059378">
    <property type="protein sequence ID" value="QLY77840.1"/>
    <property type="molecule type" value="Genomic_DNA"/>
</dbReference>
<keyword evidence="1" id="KW-0175">Coiled coil</keyword>
<protein>
    <submittedName>
        <fullName evidence="2">Uncharacterized protein</fullName>
    </submittedName>
</protein>
<evidence type="ECO:0000313" key="3">
    <source>
        <dbReference type="Proteomes" id="UP000512286"/>
    </source>
</evidence>
<proteinExistence type="predicted"/>
<feature type="coiled-coil region" evidence="1">
    <location>
        <begin position="105"/>
        <end position="139"/>
    </location>
</feature>
<dbReference type="KEGG" id="cint:HZF06_12035"/>
<dbReference type="AlphaFoldDB" id="A0A7D7A1D6"/>
<evidence type="ECO:0000256" key="1">
    <source>
        <dbReference type="SAM" id="Coils"/>
    </source>
</evidence>
<evidence type="ECO:0000313" key="2">
    <source>
        <dbReference type="EMBL" id="QLY77840.1"/>
    </source>
</evidence>
<dbReference type="RefSeq" id="WP_181600334.1">
    <property type="nucleotide sequence ID" value="NZ_CP059378.1"/>
</dbReference>